<dbReference type="STRING" id="400727.A0A2T7NHD9"/>
<dbReference type="GO" id="GO:0006457">
    <property type="term" value="P:protein folding"/>
    <property type="evidence" value="ECO:0007669"/>
    <property type="project" value="InterPro"/>
</dbReference>
<reference evidence="11 12" key="1">
    <citation type="submission" date="2018-04" db="EMBL/GenBank/DDBJ databases">
        <title>The genome of golden apple snail Pomacea canaliculata provides insight into stress tolerance and invasive adaptation.</title>
        <authorList>
            <person name="Liu C."/>
            <person name="Liu B."/>
            <person name="Ren Y."/>
            <person name="Zhang Y."/>
            <person name="Wang H."/>
            <person name="Li S."/>
            <person name="Jiang F."/>
            <person name="Yin L."/>
            <person name="Zhang G."/>
            <person name="Qian W."/>
            <person name="Fan W."/>
        </authorList>
    </citation>
    <scope>NUCLEOTIDE SEQUENCE [LARGE SCALE GENOMIC DNA]</scope>
    <source>
        <strain evidence="11">SZHN2017</strain>
        <tissue evidence="11">Muscle</tissue>
    </source>
</reference>
<evidence type="ECO:0000256" key="3">
    <source>
        <dbReference type="ARBA" id="ARBA00022737"/>
    </source>
</evidence>
<dbReference type="InterPro" id="IPR018253">
    <property type="entry name" value="DnaJ_domain_CS"/>
</dbReference>
<sequence>MADTKLYDLLGVNRGASDGEIKKAYRKLAKEFHPDKNPAAGEKFKEISYAYEVLSDPEKKDLYDRYGLEGIKEGGSHGGGFGGASMFEDIFGGFFGFPGMGGSGRNRRRRGEDTFHPLRVSLEDLYNGKTSKLQLSKTVICKKCSGAGGRPGATFVIKHLDGRDLVVSNPPGEVVHPGMMKTVLGEGMPIYRNPFERGNLYIKFEVAFPPNNFVDEAHLKTLETILPDRPVVEIPEGEHVEEVNLVDYEETRSATGGRPFEAYHEDEDDGSGAGPRVQCAHQ</sequence>
<dbReference type="SMART" id="SM00271">
    <property type="entry name" value="DnaJ"/>
    <property type="match status" value="1"/>
</dbReference>
<evidence type="ECO:0000256" key="5">
    <source>
        <dbReference type="ARBA" id="ARBA00022833"/>
    </source>
</evidence>
<dbReference type="PRINTS" id="PR00625">
    <property type="entry name" value="JDOMAIN"/>
</dbReference>
<dbReference type="AlphaFoldDB" id="A0A2T7NHD9"/>
<evidence type="ECO:0000259" key="10">
    <source>
        <dbReference type="PROSITE" id="PS50076"/>
    </source>
</evidence>
<dbReference type="Pfam" id="PF00226">
    <property type="entry name" value="DnaJ"/>
    <property type="match status" value="1"/>
</dbReference>
<protein>
    <recommendedName>
        <fullName evidence="10">J domain-containing protein</fullName>
    </recommendedName>
</protein>
<keyword evidence="1" id="KW-0488">Methylation</keyword>
<gene>
    <name evidence="11" type="ORF">C0Q70_18749</name>
</gene>
<dbReference type="InterPro" id="IPR001623">
    <property type="entry name" value="DnaJ_domain"/>
</dbReference>
<dbReference type="EMBL" id="PZQS01000012">
    <property type="protein sequence ID" value="PVD20593.1"/>
    <property type="molecule type" value="Genomic_DNA"/>
</dbReference>
<dbReference type="SUPFAM" id="SSF49493">
    <property type="entry name" value="HSP40/DnaJ peptide-binding domain"/>
    <property type="match status" value="1"/>
</dbReference>
<evidence type="ECO:0000256" key="9">
    <source>
        <dbReference type="SAM" id="MobiDB-lite"/>
    </source>
</evidence>
<dbReference type="PROSITE" id="PS50076">
    <property type="entry name" value="DNAJ_2"/>
    <property type="match status" value="1"/>
</dbReference>
<dbReference type="FunFam" id="1.10.287.110:FF:000016">
    <property type="entry name" value="DnaJ (Hsp40) homolog, subfamily A, member 2"/>
    <property type="match status" value="1"/>
</dbReference>
<evidence type="ECO:0000313" key="12">
    <source>
        <dbReference type="Proteomes" id="UP000245119"/>
    </source>
</evidence>
<dbReference type="InterPro" id="IPR044713">
    <property type="entry name" value="DNJA1/2-like"/>
</dbReference>
<evidence type="ECO:0000256" key="2">
    <source>
        <dbReference type="ARBA" id="ARBA00022723"/>
    </source>
</evidence>
<comment type="caution">
    <text evidence="11">The sequence shown here is derived from an EMBL/GenBank/DDBJ whole genome shotgun (WGS) entry which is preliminary data.</text>
</comment>
<evidence type="ECO:0000256" key="6">
    <source>
        <dbReference type="ARBA" id="ARBA00023186"/>
    </source>
</evidence>
<dbReference type="CDD" id="cd06257">
    <property type="entry name" value="DnaJ"/>
    <property type="match status" value="1"/>
</dbReference>
<keyword evidence="8" id="KW-0636">Prenylation</keyword>
<keyword evidence="12" id="KW-1185">Reference proteome</keyword>
<evidence type="ECO:0000313" key="11">
    <source>
        <dbReference type="EMBL" id="PVD20593.1"/>
    </source>
</evidence>
<dbReference type="PANTHER" id="PTHR43888">
    <property type="entry name" value="DNAJ-LIKE-2, ISOFORM A-RELATED"/>
    <property type="match status" value="1"/>
</dbReference>
<keyword evidence="6" id="KW-0143">Chaperone</keyword>
<dbReference type="SUPFAM" id="SSF46565">
    <property type="entry name" value="Chaperone J-domain"/>
    <property type="match status" value="1"/>
</dbReference>
<accession>A0A2T7NHD9</accession>
<dbReference type="InterPro" id="IPR008971">
    <property type="entry name" value="HSP40/DnaJ_pept-bd"/>
</dbReference>
<dbReference type="FunFam" id="2.60.260.20:FF:000003">
    <property type="entry name" value="DnaJ subfamily A member 2"/>
    <property type="match status" value="1"/>
</dbReference>
<feature type="domain" description="J" evidence="10">
    <location>
        <begin position="5"/>
        <end position="67"/>
    </location>
</feature>
<dbReference type="OrthoDB" id="550424at2759"/>
<feature type="region of interest" description="Disordered" evidence="9">
    <location>
        <begin position="250"/>
        <end position="282"/>
    </location>
</feature>
<dbReference type="InterPro" id="IPR036869">
    <property type="entry name" value="J_dom_sf"/>
</dbReference>
<dbReference type="GO" id="GO:0030544">
    <property type="term" value="F:Hsp70 protein binding"/>
    <property type="evidence" value="ECO:0007669"/>
    <property type="project" value="InterPro"/>
</dbReference>
<dbReference type="Gene3D" id="2.60.260.20">
    <property type="entry name" value="Urease metallochaperone UreE, N-terminal domain"/>
    <property type="match status" value="1"/>
</dbReference>
<evidence type="ECO:0000256" key="4">
    <source>
        <dbReference type="ARBA" id="ARBA00022771"/>
    </source>
</evidence>
<proteinExistence type="predicted"/>
<dbReference type="PROSITE" id="PS00636">
    <property type="entry name" value="DNAJ_1"/>
    <property type="match status" value="1"/>
</dbReference>
<keyword evidence="5" id="KW-0862">Zinc</keyword>
<keyword evidence="3" id="KW-0677">Repeat</keyword>
<keyword evidence="4" id="KW-0863">Zinc-finger</keyword>
<evidence type="ECO:0000256" key="1">
    <source>
        <dbReference type="ARBA" id="ARBA00022481"/>
    </source>
</evidence>
<name>A0A2T7NHD9_POMCA</name>
<dbReference type="Gene3D" id="1.10.287.110">
    <property type="entry name" value="DnaJ domain"/>
    <property type="match status" value="1"/>
</dbReference>
<dbReference type="GO" id="GO:0008270">
    <property type="term" value="F:zinc ion binding"/>
    <property type="evidence" value="ECO:0007669"/>
    <property type="project" value="UniProtKB-KW"/>
</dbReference>
<organism evidence="11 12">
    <name type="scientific">Pomacea canaliculata</name>
    <name type="common">Golden apple snail</name>
    <dbReference type="NCBI Taxonomy" id="400727"/>
    <lineage>
        <taxon>Eukaryota</taxon>
        <taxon>Metazoa</taxon>
        <taxon>Spiralia</taxon>
        <taxon>Lophotrochozoa</taxon>
        <taxon>Mollusca</taxon>
        <taxon>Gastropoda</taxon>
        <taxon>Caenogastropoda</taxon>
        <taxon>Architaenioglossa</taxon>
        <taxon>Ampullarioidea</taxon>
        <taxon>Ampullariidae</taxon>
        <taxon>Pomacea</taxon>
    </lineage>
</organism>
<keyword evidence="2" id="KW-0479">Metal-binding</keyword>
<dbReference type="GO" id="GO:0051082">
    <property type="term" value="F:unfolded protein binding"/>
    <property type="evidence" value="ECO:0007669"/>
    <property type="project" value="InterPro"/>
</dbReference>
<evidence type="ECO:0000256" key="7">
    <source>
        <dbReference type="ARBA" id="ARBA00023288"/>
    </source>
</evidence>
<evidence type="ECO:0000256" key="8">
    <source>
        <dbReference type="ARBA" id="ARBA00023289"/>
    </source>
</evidence>
<dbReference type="Proteomes" id="UP000245119">
    <property type="component" value="Linkage Group LG12"/>
</dbReference>
<keyword evidence="7" id="KW-0449">Lipoprotein</keyword>